<protein>
    <submittedName>
        <fullName evidence="2">Uncharacterized protein</fullName>
    </submittedName>
</protein>
<feature type="compositionally biased region" description="Pro residues" evidence="1">
    <location>
        <begin position="18"/>
        <end position="32"/>
    </location>
</feature>
<name>A0A8E2F5Y4_9PEZI</name>
<accession>A0A8E2F5Y4</accession>
<dbReference type="EMBL" id="KV749121">
    <property type="protein sequence ID" value="OCL11061.1"/>
    <property type="molecule type" value="Genomic_DNA"/>
</dbReference>
<keyword evidence="3" id="KW-1185">Reference proteome</keyword>
<feature type="region of interest" description="Disordered" evidence="1">
    <location>
        <begin position="1"/>
        <end position="46"/>
    </location>
</feature>
<feature type="compositionally biased region" description="Low complexity" evidence="1">
    <location>
        <begin position="124"/>
        <end position="136"/>
    </location>
</feature>
<feature type="compositionally biased region" description="Pro residues" evidence="1">
    <location>
        <begin position="1"/>
        <end position="11"/>
    </location>
</feature>
<dbReference type="AlphaFoldDB" id="A0A8E2F5Y4"/>
<proteinExistence type="predicted"/>
<sequence>MSTNAPQPPALLPSVFPQDPPSPSSPPHPPVDNPQNSHDAAPPPDLVDEAAYIEPDAASLLPPPNFTPFFTLIEDADTGEHYHPYVHYVFSDDDPVLLTAASMRALGVDDAALIARPPEPEPLNDSTNNNTNTNINNDDDSNPNTESRLSRGARDDERFLLLDVGADGASIVAAQSLSAEWQVTGTQVRAAPTWDEEAVAQGGGISGGVMVRVEGVEVPQPHQGQGQGKQKTQAAGEQLLQEARAAAGGDLFAGMEAVVGKFEKDAEVLRRIVGEREEVGIVGGG</sequence>
<evidence type="ECO:0000313" key="2">
    <source>
        <dbReference type="EMBL" id="OCL11061.1"/>
    </source>
</evidence>
<dbReference type="OrthoDB" id="1681166at2759"/>
<dbReference type="Proteomes" id="UP000250140">
    <property type="component" value="Unassembled WGS sequence"/>
</dbReference>
<evidence type="ECO:0000256" key="1">
    <source>
        <dbReference type="SAM" id="MobiDB-lite"/>
    </source>
</evidence>
<gene>
    <name evidence="2" type="ORF">AOQ84DRAFT_230022</name>
</gene>
<evidence type="ECO:0000313" key="3">
    <source>
        <dbReference type="Proteomes" id="UP000250140"/>
    </source>
</evidence>
<organism evidence="2 3">
    <name type="scientific">Glonium stellatum</name>
    <dbReference type="NCBI Taxonomy" id="574774"/>
    <lineage>
        <taxon>Eukaryota</taxon>
        <taxon>Fungi</taxon>
        <taxon>Dikarya</taxon>
        <taxon>Ascomycota</taxon>
        <taxon>Pezizomycotina</taxon>
        <taxon>Dothideomycetes</taxon>
        <taxon>Pleosporomycetidae</taxon>
        <taxon>Gloniales</taxon>
        <taxon>Gloniaceae</taxon>
        <taxon>Glonium</taxon>
    </lineage>
</organism>
<feature type="region of interest" description="Disordered" evidence="1">
    <location>
        <begin position="115"/>
        <end position="152"/>
    </location>
</feature>
<reference evidence="2 3" key="1">
    <citation type="journal article" date="2016" name="Nat. Commun.">
        <title>Ectomycorrhizal ecology is imprinted in the genome of the dominant symbiotic fungus Cenococcum geophilum.</title>
        <authorList>
            <consortium name="DOE Joint Genome Institute"/>
            <person name="Peter M."/>
            <person name="Kohler A."/>
            <person name="Ohm R.A."/>
            <person name="Kuo A."/>
            <person name="Krutzmann J."/>
            <person name="Morin E."/>
            <person name="Arend M."/>
            <person name="Barry K.W."/>
            <person name="Binder M."/>
            <person name="Choi C."/>
            <person name="Clum A."/>
            <person name="Copeland A."/>
            <person name="Grisel N."/>
            <person name="Haridas S."/>
            <person name="Kipfer T."/>
            <person name="LaButti K."/>
            <person name="Lindquist E."/>
            <person name="Lipzen A."/>
            <person name="Maire R."/>
            <person name="Meier B."/>
            <person name="Mihaltcheva S."/>
            <person name="Molinier V."/>
            <person name="Murat C."/>
            <person name="Poggeler S."/>
            <person name="Quandt C.A."/>
            <person name="Sperisen C."/>
            <person name="Tritt A."/>
            <person name="Tisserant E."/>
            <person name="Crous P.W."/>
            <person name="Henrissat B."/>
            <person name="Nehls U."/>
            <person name="Egli S."/>
            <person name="Spatafora J.W."/>
            <person name="Grigoriev I.V."/>
            <person name="Martin F.M."/>
        </authorList>
    </citation>
    <scope>NUCLEOTIDE SEQUENCE [LARGE SCALE GENOMIC DNA]</scope>
    <source>
        <strain evidence="2 3">CBS 207.34</strain>
    </source>
</reference>